<feature type="signal peptide" evidence="1">
    <location>
        <begin position="1"/>
        <end position="27"/>
    </location>
</feature>
<organism evidence="2 3">
    <name type="scientific">Frondihabitans sucicola</name>
    <dbReference type="NCBI Taxonomy" id="1268041"/>
    <lineage>
        <taxon>Bacteria</taxon>
        <taxon>Bacillati</taxon>
        <taxon>Actinomycetota</taxon>
        <taxon>Actinomycetes</taxon>
        <taxon>Micrococcales</taxon>
        <taxon>Microbacteriaceae</taxon>
        <taxon>Frondihabitans</taxon>
    </lineage>
</organism>
<protein>
    <submittedName>
        <fullName evidence="2">Uncharacterized protein</fullName>
    </submittedName>
</protein>
<keyword evidence="1" id="KW-0732">Signal</keyword>
<proteinExistence type="predicted"/>
<dbReference type="EMBL" id="AP027732">
    <property type="protein sequence ID" value="BDZ48093.1"/>
    <property type="molecule type" value="Genomic_DNA"/>
</dbReference>
<evidence type="ECO:0000256" key="1">
    <source>
        <dbReference type="SAM" id="SignalP"/>
    </source>
</evidence>
<feature type="chain" id="PRO_5046568669" evidence="1">
    <location>
        <begin position="28"/>
        <end position="107"/>
    </location>
</feature>
<dbReference type="Gene3D" id="2.60.20.10">
    <property type="entry name" value="Crystallins"/>
    <property type="match status" value="1"/>
</dbReference>
<accession>A0ABM8GI86</accession>
<gene>
    <name evidence="2" type="ORF">GCM10025867_03340</name>
</gene>
<dbReference type="RefSeq" id="WP_286345135.1">
    <property type="nucleotide sequence ID" value="NZ_AP027732.1"/>
</dbReference>
<name>A0ABM8GI86_9MICO</name>
<sequence length="107" mass="11109">MKKTLAAFAATTLAAGLAIGAAVPAQAGIVLYQYSDYKTSLGDFGRGTSFVGTKANDKASSLKVSAPAGYAILHQHRDYVGKRTGKFLLGTPSLSSWSFDNTTSSVS</sequence>
<evidence type="ECO:0000313" key="2">
    <source>
        <dbReference type="EMBL" id="BDZ48093.1"/>
    </source>
</evidence>
<evidence type="ECO:0000313" key="3">
    <source>
        <dbReference type="Proteomes" id="UP001321486"/>
    </source>
</evidence>
<keyword evidence="3" id="KW-1185">Reference proteome</keyword>
<reference evidence="3" key="1">
    <citation type="journal article" date="2019" name="Int. J. Syst. Evol. Microbiol.">
        <title>The Global Catalogue of Microorganisms (GCM) 10K type strain sequencing project: providing services to taxonomists for standard genome sequencing and annotation.</title>
        <authorList>
            <consortium name="The Broad Institute Genomics Platform"/>
            <consortium name="The Broad Institute Genome Sequencing Center for Infectious Disease"/>
            <person name="Wu L."/>
            <person name="Ma J."/>
        </authorList>
    </citation>
    <scope>NUCLEOTIDE SEQUENCE [LARGE SCALE GENOMIC DNA]</scope>
    <source>
        <strain evidence="3">NBRC 108728</strain>
    </source>
</reference>
<dbReference type="Proteomes" id="UP001321486">
    <property type="component" value="Chromosome"/>
</dbReference>